<protein>
    <submittedName>
        <fullName evidence="9">RNA polymerase sigma factor SigM</fullName>
    </submittedName>
</protein>
<dbReference type="Gene3D" id="1.10.1740.10">
    <property type="match status" value="1"/>
</dbReference>
<evidence type="ECO:0000256" key="1">
    <source>
        <dbReference type="ARBA" id="ARBA00010641"/>
    </source>
</evidence>
<dbReference type="SUPFAM" id="SSF88659">
    <property type="entry name" value="Sigma3 and sigma4 domains of RNA polymerase sigma factors"/>
    <property type="match status" value="1"/>
</dbReference>
<keyword evidence="4" id="KW-0238">DNA-binding</keyword>
<evidence type="ECO:0000256" key="6">
    <source>
        <dbReference type="SAM" id="MobiDB-lite"/>
    </source>
</evidence>
<organism evidence="9 10">
    <name type="scientific">Deinococcus aerolatus</name>
    <dbReference type="NCBI Taxonomy" id="522487"/>
    <lineage>
        <taxon>Bacteria</taxon>
        <taxon>Thermotogati</taxon>
        <taxon>Deinococcota</taxon>
        <taxon>Deinococci</taxon>
        <taxon>Deinococcales</taxon>
        <taxon>Deinococcaceae</taxon>
        <taxon>Deinococcus</taxon>
    </lineage>
</organism>
<keyword evidence="5" id="KW-0804">Transcription</keyword>
<dbReference type="Pfam" id="PF08281">
    <property type="entry name" value="Sigma70_r4_2"/>
    <property type="match status" value="1"/>
</dbReference>
<dbReference type="Proteomes" id="UP000639973">
    <property type="component" value="Unassembled WGS sequence"/>
</dbReference>
<dbReference type="InterPro" id="IPR013324">
    <property type="entry name" value="RNA_pol_sigma_r3/r4-like"/>
</dbReference>
<reference evidence="10" key="1">
    <citation type="journal article" date="2019" name="Int. J. Syst. Evol. Microbiol.">
        <title>The Global Catalogue of Microorganisms (GCM) 10K type strain sequencing project: providing services to taxonomists for standard genome sequencing and annotation.</title>
        <authorList>
            <consortium name="The Broad Institute Genomics Platform"/>
            <consortium name="The Broad Institute Genome Sequencing Center for Infectious Disease"/>
            <person name="Wu L."/>
            <person name="Ma J."/>
        </authorList>
    </citation>
    <scope>NUCLEOTIDE SEQUENCE [LARGE SCALE GENOMIC DNA]</scope>
    <source>
        <strain evidence="10">JCM 15442</strain>
    </source>
</reference>
<evidence type="ECO:0000313" key="9">
    <source>
        <dbReference type="EMBL" id="GGL84929.1"/>
    </source>
</evidence>
<proteinExistence type="inferred from homology"/>
<name>A0ABQ2GBX2_9DEIO</name>
<comment type="similarity">
    <text evidence="1">Belongs to the sigma-70 factor family. ECF subfamily.</text>
</comment>
<evidence type="ECO:0000259" key="8">
    <source>
        <dbReference type="Pfam" id="PF08281"/>
    </source>
</evidence>
<dbReference type="RefSeq" id="WP_308424326.1">
    <property type="nucleotide sequence ID" value="NZ_BMOL01000010.1"/>
</dbReference>
<dbReference type="Pfam" id="PF04542">
    <property type="entry name" value="Sigma70_r2"/>
    <property type="match status" value="1"/>
</dbReference>
<dbReference type="InterPro" id="IPR039425">
    <property type="entry name" value="RNA_pol_sigma-70-like"/>
</dbReference>
<feature type="region of interest" description="Disordered" evidence="6">
    <location>
        <begin position="1"/>
        <end position="35"/>
    </location>
</feature>
<evidence type="ECO:0000313" key="10">
    <source>
        <dbReference type="Proteomes" id="UP000639973"/>
    </source>
</evidence>
<dbReference type="EMBL" id="BMOL01000010">
    <property type="protein sequence ID" value="GGL84929.1"/>
    <property type="molecule type" value="Genomic_DNA"/>
</dbReference>
<accession>A0ABQ2GBX2</accession>
<dbReference type="InterPro" id="IPR014284">
    <property type="entry name" value="RNA_pol_sigma-70_dom"/>
</dbReference>
<dbReference type="NCBIfam" id="TIGR02937">
    <property type="entry name" value="sigma70-ECF"/>
    <property type="match status" value="1"/>
</dbReference>
<feature type="domain" description="RNA polymerase sigma-70 region 2" evidence="7">
    <location>
        <begin position="56"/>
        <end position="120"/>
    </location>
</feature>
<comment type="caution">
    <text evidence="9">The sequence shown here is derived from an EMBL/GenBank/DDBJ whole genome shotgun (WGS) entry which is preliminary data.</text>
</comment>
<feature type="domain" description="RNA polymerase sigma factor 70 region 4 type 2" evidence="8">
    <location>
        <begin position="150"/>
        <end position="202"/>
    </location>
</feature>
<gene>
    <name evidence="9" type="ORF">GCM10010840_23540</name>
</gene>
<evidence type="ECO:0000256" key="5">
    <source>
        <dbReference type="ARBA" id="ARBA00023163"/>
    </source>
</evidence>
<dbReference type="InterPro" id="IPR013249">
    <property type="entry name" value="RNA_pol_sigma70_r4_t2"/>
</dbReference>
<keyword evidence="2" id="KW-0805">Transcription regulation</keyword>
<sequence length="213" mass="22727">MSDPPASNPTPFRVSAPDAPEVSGSHSADRHPAHLDPSDLELARQAVRDEAAFEMLVRRHAAGVYRLAAGLVGPGAADDVVQDVFIAVHRGLRGFRGQAAFSTWLHRITLNACHKALRGKGHPTVSLEGGPEPAAPHDPVRAGEQADLRARLAQALQTLPQDQREAVSLRELSGLDYAEIAAITGAELGTVKSRINRGRAALRAYLTRAGIRP</sequence>
<evidence type="ECO:0000256" key="2">
    <source>
        <dbReference type="ARBA" id="ARBA00023015"/>
    </source>
</evidence>
<dbReference type="Gene3D" id="1.10.10.10">
    <property type="entry name" value="Winged helix-like DNA-binding domain superfamily/Winged helix DNA-binding domain"/>
    <property type="match status" value="1"/>
</dbReference>
<dbReference type="PANTHER" id="PTHR43133">
    <property type="entry name" value="RNA POLYMERASE ECF-TYPE SIGMA FACTO"/>
    <property type="match status" value="1"/>
</dbReference>
<dbReference type="SUPFAM" id="SSF88946">
    <property type="entry name" value="Sigma2 domain of RNA polymerase sigma factors"/>
    <property type="match status" value="1"/>
</dbReference>
<evidence type="ECO:0000256" key="3">
    <source>
        <dbReference type="ARBA" id="ARBA00023082"/>
    </source>
</evidence>
<dbReference type="CDD" id="cd06171">
    <property type="entry name" value="Sigma70_r4"/>
    <property type="match status" value="1"/>
</dbReference>
<keyword evidence="3" id="KW-0731">Sigma factor</keyword>
<dbReference type="InterPro" id="IPR013325">
    <property type="entry name" value="RNA_pol_sigma_r2"/>
</dbReference>
<evidence type="ECO:0000259" key="7">
    <source>
        <dbReference type="Pfam" id="PF04542"/>
    </source>
</evidence>
<dbReference type="InterPro" id="IPR036388">
    <property type="entry name" value="WH-like_DNA-bd_sf"/>
</dbReference>
<evidence type="ECO:0000256" key="4">
    <source>
        <dbReference type="ARBA" id="ARBA00023125"/>
    </source>
</evidence>
<keyword evidence="10" id="KW-1185">Reference proteome</keyword>
<dbReference type="InterPro" id="IPR007627">
    <property type="entry name" value="RNA_pol_sigma70_r2"/>
</dbReference>
<dbReference type="PANTHER" id="PTHR43133:SF8">
    <property type="entry name" value="RNA POLYMERASE SIGMA FACTOR HI_1459-RELATED"/>
    <property type="match status" value="1"/>
</dbReference>